<keyword evidence="2 6" id="KW-0031">Aminopeptidase</keyword>
<evidence type="ECO:0000256" key="5">
    <source>
        <dbReference type="ARBA" id="ARBA00022801"/>
    </source>
</evidence>
<dbReference type="GO" id="GO:0070006">
    <property type="term" value="F:metalloaminopeptidase activity"/>
    <property type="evidence" value="ECO:0007669"/>
    <property type="project" value="UniProtKB-UniRule"/>
</dbReference>
<dbReference type="InterPro" id="IPR036005">
    <property type="entry name" value="Creatinase/aminopeptidase-like"/>
</dbReference>
<comment type="catalytic activity">
    <reaction evidence="6 7">
        <text>Release of N-terminal amino acids, preferentially methionine, from peptides and arylamides.</text>
        <dbReference type="EC" id="3.4.11.18"/>
    </reaction>
</comment>
<name>A0A9D2FU41_9FIRM</name>
<dbReference type="GO" id="GO:0004239">
    <property type="term" value="F:initiator methionyl aminopeptidase activity"/>
    <property type="evidence" value="ECO:0007669"/>
    <property type="project" value="UniProtKB-UniRule"/>
</dbReference>
<evidence type="ECO:0000313" key="9">
    <source>
        <dbReference type="EMBL" id="HIZ66717.1"/>
    </source>
</evidence>
<sequence>MELLERNAPCWCGSGKKYKKCHEAFDEKLKMYENKGILIPSRDLIKTPYQIEKIRESAKINIAVLDYVAEHIKEGITTQEIDDWVYKITTEAGAVPAPLNYEGYPKSVCTSVNHQVCHGIPSEDVVLKEGDIVNVDVSTILDGYFSDSSRMFCIGDVGEEKQRLVQVTKECVQKGLEQVKPWGFLGDMSQAVYEHAHKNGYSVVREIGGHGVGLEFHEEPWVGYIGKAGTGMLLAPGMMFTIEPMINMGSYEIFVDDSDGWTVYTEDGQPSAQWEIMVLVTEKGCEVIAY</sequence>
<reference evidence="9" key="2">
    <citation type="submission" date="2021-04" db="EMBL/GenBank/DDBJ databases">
        <authorList>
            <person name="Gilroy R."/>
        </authorList>
    </citation>
    <scope>NUCLEOTIDE SEQUENCE</scope>
    <source>
        <strain evidence="9">1068</strain>
    </source>
</reference>
<dbReference type="CDD" id="cd01086">
    <property type="entry name" value="MetAP1"/>
    <property type="match status" value="1"/>
</dbReference>
<accession>A0A9D2FU41</accession>
<feature type="domain" description="Peptidase M24" evidence="8">
    <location>
        <begin position="52"/>
        <end position="282"/>
    </location>
</feature>
<feature type="binding site" evidence="6">
    <location>
        <position position="118"/>
    </location>
    <ligand>
        <name>substrate</name>
    </ligand>
</feature>
<dbReference type="Pfam" id="PF02810">
    <property type="entry name" value="SEC-C"/>
    <property type="match status" value="1"/>
</dbReference>
<comment type="cofactor">
    <cofactor evidence="6">
        <name>Co(2+)</name>
        <dbReference type="ChEBI" id="CHEBI:48828"/>
    </cofactor>
    <cofactor evidence="6">
        <name>Zn(2+)</name>
        <dbReference type="ChEBI" id="CHEBI:29105"/>
    </cofactor>
    <cofactor evidence="6">
        <name>Mn(2+)</name>
        <dbReference type="ChEBI" id="CHEBI:29035"/>
    </cofactor>
    <cofactor evidence="6">
        <name>Fe(2+)</name>
        <dbReference type="ChEBI" id="CHEBI:29033"/>
    </cofactor>
    <text evidence="6">Binds 2 divalent metal cations per subunit. Has a high-affinity and a low affinity metal-binding site. The true nature of the physiological cofactor is under debate. The enzyme is active with cobalt, zinc, manganese or divalent iron ions. Most likely, methionine aminopeptidases function as mononuclear Fe(2+)-metalloproteases under physiological conditions, and the catalytically relevant metal-binding site has been assigned to the histidine-containing high-affinity site.</text>
</comment>
<feature type="binding site" evidence="6">
    <location>
        <position position="147"/>
    </location>
    <ligand>
        <name>a divalent metal cation</name>
        <dbReference type="ChEBI" id="CHEBI:60240"/>
        <label>2</label>
        <note>catalytic</note>
    </ligand>
</feature>
<dbReference type="SUPFAM" id="SSF55920">
    <property type="entry name" value="Creatinase/aminopeptidase"/>
    <property type="match status" value="1"/>
</dbReference>
<feature type="binding site" evidence="6">
    <location>
        <position position="210"/>
    </location>
    <ligand>
        <name>a divalent metal cation</name>
        <dbReference type="ChEBI" id="CHEBI:60240"/>
        <label>2</label>
        <note>catalytic</note>
    </ligand>
</feature>
<evidence type="ECO:0000256" key="2">
    <source>
        <dbReference type="ARBA" id="ARBA00022438"/>
    </source>
</evidence>
<comment type="similarity">
    <text evidence="6">Belongs to the peptidase M24A family. Methionine aminopeptidase type 1 subfamily.</text>
</comment>
<dbReference type="Gene3D" id="3.10.450.50">
    <property type="match status" value="1"/>
</dbReference>
<evidence type="ECO:0000256" key="6">
    <source>
        <dbReference type="HAMAP-Rule" id="MF_01974"/>
    </source>
</evidence>
<evidence type="ECO:0000313" key="10">
    <source>
        <dbReference type="Proteomes" id="UP000824056"/>
    </source>
</evidence>
<dbReference type="GO" id="GO:0046872">
    <property type="term" value="F:metal ion binding"/>
    <property type="evidence" value="ECO:0007669"/>
    <property type="project" value="UniProtKB-UniRule"/>
</dbReference>
<comment type="subunit">
    <text evidence="6">Monomer.</text>
</comment>
<feature type="binding site" evidence="6">
    <location>
        <position position="147"/>
    </location>
    <ligand>
        <name>a divalent metal cation</name>
        <dbReference type="ChEBI" id="CHEBI:60240"/>
        <label>1</label>
    </ligand>
</feature>
<dbReference type="SUPFAM" id="SSF103642">
    <property type="entry name" value="Sec-C motif"/>
    <property type="match status" value="1"/>
</dbReference>
<dbReference type="EMBL" id="DXBG01000296">
    <property type="protein sequence ID" value="HIZ66717.1"/>
    <property type="molecule type" value="Genomic_DNA"/>
</dbReference>
<dbReference type="PANTHER" id="PTHR43330">
    <property type="entry name" value="METHIONINE AMINOPEPTIDASE"/>
    <property type="match status" value="1"/>
</dbReference>
<dbReference type="NCBIfam" id="NF008970">
    <property type="entry name" value="PRK12318.1"/>
    <property type="match status" value="1"/>
</dbReference>
<keyword evidence="4 6" id="KW-0479">Metal-binding</keyword>
<feature type="binding site" evidence="6">
    <location>
        <position position="217"/>
    </location>
    <ligand>
        <name>substrate</name>
    </ligand>
</feature>
<dbReference type="EC" id="3.4.11.18" evidence="6 7"/>
<dbReference type="InterPro" id="IPR000994">
    <property type="entry name" value="Pept_M24"/>
</dbReference>
<dbReference type="InterPro" id="IPR004027">
    <property type="entry name" value="SEC_C_motif"/>
</dbReference>
<dbReference type="PANTHER" id="PTHR43330:SF8">
    <property type="entry name" value="METHIONINE AMINOPEPTIDASE 1D, MITOCHONDRIAL"/>
    <property type="match status" value="1"/>
</dbReference>
<dbReference type="Gene3D" id="3.90.230.10">
    <property type="entry name" value="Creatinase/methionine aminopeptidase superfamily"/>
    <property type="match status" value="1"/>
</dbReference>
<dbReference type="InterPro" id="IPR002467">
    <property type="entry name" value="Pept_M24A_MAP1"/>
</dbReference>
<protein>
    <recommendedName>
        <fullName evidence="6 7">Methionine aminopeptidase</fullName>
        <shortName evidence="6">MAP</shortName>
        <shortName evidence="6">MetAP</shortName>
        <ecNumber evidence="6 7">3.4.11.18</ecNumber>
    </recommendedName>
    <alternativeName>
        <fullName evidence="6">Peptidase M</fullName>
    </alternativeName>
</protein>
<comment type="caution">
    <text evidence="9">The sequence shown here is derived from an EMBL/GenBank/DDBJ whole genome shotgun (WGS) entry which is preliminary data.</text>
</comment>
<keyword evidence="3 6" id="KW-0645">Protease</keyword>
<dbReference type="NCBIfam" id="TIGR00500">
    <property type="entry name" value="met_pdase_I"/>
    <property type="match status" value="1"/>
</dbReference>
<proteinExistence type="inferred from homology"/>
<dbReference type="Proteomes" id="UP000824056">
    <property type="component" value="Unassembled WGS sequence"/>
</dbReference>
<dbReference type="PRINTS" id="PR00599">
    <property type="entry name" value="MAPEPTIDASE"/>
</dbReference>
<evidence type="ECO:0000259" key="8">
    <source>
        <dbReference type="Pfam" id="PF00557"/>
    </source>
</evidence>
<gene>
    <name evidence="6" type="primary">map</name>
    <name evidence="9" type="ORF">H9809_12625</name>
</gene>
<evidence type="ECO:0000256" key="4">
    <source>
        <dbReference type="ARBA" id="ARBA00022723"/>
    </source>
</evidence>
<comment type="function">
    <text evidence="1 6">Removes the N-terminal methionine from nascent proteins. The N-terminal methionine is often cleaved when the second residue in the primary sequence is small and uncharged (Met-Ala-, Cys, Gly, Pro, Ser, Thr, or Val). Requires deformylation of the N(alpha)-formylated initiator methionine before it can be hydrolyzed.</text>
</comment>
<feature type="binding site" evidence="6">
    <location>
        <position position="243"/>
    </location>
    <ligand>
        <name>a divalent metal cation</name>
        <dbReference type="ChEBI" id="CHEBI:60240"/>
        <label>2</label>
        <note>catalytic</note>
    </ligand>
</feature>
<dbReference type="AlphaFoldDB" id="A0A9D2FU41"/>
<reference evidence="9" key="1">
    <citation type="journal article" date="2021" name="PeerJ">
        <title>Extensive microbial diversity within the chicken gut microbiome revealed by metagenomics and culture.</title>
        <authorList>
            <person name="Gilroy R."/>
            <person name="Ravi A."/>
            <person name="Getino M."/>
            <person name="Pursley I."/>
            <person name="Horton D.L."/>
            <person name="Alikhan N.F."/>
            <person name="Baker D."/>
            <person name="Gharbi K."/>
            <person name="Hall N."/>
            <person name="Watson M."/>
            <person name="Adriaenssens E.M."/>
            <person name="Foster-Nyarko E."/>
            <person name="Jarju S."/>
            <person name="Secka A."/>
            <person name="Antonio M."/>
            <person name="Oren A."/>
            <person name="Chaudhuri R.R."/>
            <person name="La Ragione R."/>
            <person name="Hildebrand F."/>
            <person name="Pallen M.J."/>
        </authorList>
    </citation>
    <scope>NUCLEOTIDE SEQUENCE</scope>
    <source>
        <strain evidence="9">1068</strain>
    </source>
</reference>
<evidence type="ECO:0000256" key="3">
    <source>
        <dbReference type="ARBA" id="ARBA00022670"/>
    </source>
</evidence>
<feature type="binding site" evidence="6">
    <location>
        <position position="275"/>
    </location>
    <ligand>
        <name>a divalent metal cation</name>
        <dbReference type="ChEBI" id="CHEBI:60240"/>
        <label>1</label>
    </ligand>
</feature>
<evidence type="ECO:0000256" key="7">
    <source>
        <dbReference type="RuleBase" id="RU003653"/>
    </source>
</evidence>
<evidence type="ECO:0000256" key="1">
    <source>
        <dbReference type="ARBA" id="ARBA00002521"/>
    </source>
</evidence>
<keyword evidence="5 6" id="KW-0378">Hydrolase</keyword>
<dbReference type="HAMAP" id="MF_01974">
    <property type="entry name" value="MetAP_1"/>
    <property type="match status" value="1"/>
</dbReference>
<dbReference type="InterPro" id="IPR001714">
    <property type="entry name" value="Pept_M24_MAP"/>
</dbReference>
<dbReference type="GO" id="GO:0006508">
    <property type="term" value="P:proteolysis"/>
    <property type="evidence" value="ECO:0007669"/>
    <property type="project" value="UniProtKB-KW"/>
</dbReference>
<feature type="binding site" evidence="6">
    <location>
        <position position="275"/>
    </location>
    <ligand>
        <name>a divalent metal cation</name>
        <dbReference type="ChEBI" id="CHEBI:60240"/>
        <label>2</label>
        <note>catalytic</note>
    </ligand>
</feature>
<dbReference type="Pfam" id="PF00557">
    <property type="entry name" value="Peptidase_M24"/>
    <property type="match status" value="1"/>
</dbReference>
<feature type="binding site" evidence="6">
    <location>
        <position position="136"/>
    </location>
    <ligand>
        <name>a divalent metal cation</name>
        <dbReference type="ChEBI" id="CHEBI:60240"/>
        <label>1</label>
    </ligand>
</feature>
<organism evidence="9 10">
    <name type="scientific">Candidatus Blautia pullicola</name>
    <dbReference type="NCBI Taxonomy" id="2838498"/>
    <lineage>
        <taxon>Bacteria</taxon>
        <taxon>Bacillati</taxon>
        <taxon>Bacillota</taxon>
        <taxon>Clostridia</taxon>
        <taxon>Lachnospirales</taxon>
        <taxon>Lachnospiraceae</taxon>
        <taxon>Blautia</taxon>
    </lineage>
</organism>